<dbReference type="InterPro" id="IPR037196">
    <property type="entry name" value="HSP90_C"/>
</dbReference>
<dbReference type="GO" id="GO:0051082">
    <property type="term" value="F:unfolded protein binding"/>
    <property type="evidence" value="ECO:0007669"/>
    <property type="project" value="UniProtKB-UniRule"/>
</dbReference>
<organism evidence="10 11">
    <name type="scientific">PS1 clade bacterium</name>
    <dbReference type="NCBI Taxonomy" id="2175152"/>
    <lineage>
        <taxon>Bacteria</taxon>
        <taxon>Pseudomonadati</taxon>
        <taxon>Pseudomonadota</taxon>
        <taxon>Alphaproteobacteria</taxon>
        <taxon>PS1 clade</taxon>
    </lineage>
</organism>
<feature type="binding site" evidence="8">
    <location>
        <position position="35"/>
    </location>
    <ligand>
        <name>ATP</name>
        <dbReference type="ChEBI" id="CHEBI:30616"/>
    </ligand>
</feature>
<comment type="subunit">
    <text evidence="7">Homodimer.</text>
</comment>
<feature type="binding site" evidence="8">
    <location>
        <position position="92"/>
    </location>
    <ligand>
        <name>ATP</name>
        <dbReference type="ChEBI" id="CHEBI:30616"/>
    </ligand>
</feature>
<dbReference type="SUPFAM" id="SSF54211">
    <property type="entry name" value="Ribosomal protein S5 domain 2-like"/>
    <property type="match status" value="1"/>
</dbReference>
<dbReference type="Gene3D" id="3.30.230.80">
    <property type="match status" value="1"/>
</dbReference>
<dbReference type="InterPro" id="IPR019805">
    <property type="entry name" value="Heat_shock_protein_90_CS"/>
</dbReference>
<feature type="region of interest" description="C" evidence="7">
    <location>
        <begin position="546"/>
        <end position="621"/>
    </location>
</feature>
<dbReference type="InterPro" id="IPR003594">
    <property type="entry name" value="HATPase_dom"/>
</dbReference>
<keyword evidence="2 7" id="KW-0963">Cytoplasm</keyword>
<comment type="function">
    <text evidence="7">Molecular chaperone. Has ATPase activity.</text>
</comment>
<dbReference type="AlphaFoldDB" id="A0A368DS46"/>
<evidence type="ECO:0000256" key="8">
    <source>
        <dbReference type="PIRSR" id="PIRSR002583-1"/>
    </source>
</evidence>
<dbReference type="Pfam" id="PF13589">
    <property type="entry name" value="HATPase_c_3"/>
    <property type="match status" value="1"/>
</dbReference>
<evidence type="ECO:0000256" key="7">
    <source>
        <dbReference type="HAMAP-Rule" id="MF_00505"/>
    </source>
</evidence>
<feature type="binding site" evidence="8">
    <location>
        <position position="98"/>
    </location>
    <ligand>
        <name>ATP</name>
        <dbReference type="ChEBI" id="CHEBI:30616"/>
    </ligand>
</feature>
<keyword evidence="5 7" id="KW-0346">Stress response</keyword>
<feature type="domain" description="Histidine kinase/HSP90-like ATPase" evidence="9">
    <location>
        <begin position="28"/>
        <end position="181"/>
    </location>
</feature>
<dbReference type="HAMAP" id="MF_00505">
    <property type="entry name" value="HSP90"/>
    <property type="match status" value="1"/>
</dbReference>
<feature type="binding site" evidence="8">
    <location>
        <position position="84"/>
    </location>
    <ligand>
        <name>ATP</name>
        <dbReference type="ChEBI" id="CHEBI:30616"/>
    </ligand>
</feature>
<evidence type="ECO:0000256" key="6">
    <source>
        <dbReference type="ARBA" id="ARBA00023186"/>
    </source>
</evidence>
<protein>
    <recommendedName>
        <fullName evidence="7">Chaperone protein HtpG</fullName>
    </recommendedName>
    <alternativeName>
        <fullName evidence="7">Heat shock protein HtpG</fullName>
    </alternativeName>
    <alternativeName>
        <fullName evidence="7">High temperature protein G</fullName>
    </alternativeName>
</protein>
<keyword evidence="4 7" id="KW-0067">ATP-binding</keyword>
<dbReference type="CDD" id="cd16927">
    <property type="entry name" value="HATPase_Hsp90-like"/>
    <property type="match status" value="1"/>
</dbReference>
<accession>A0A368DS46</accession>
<evidence type="ECO:0000256" key="5">
    <source>
        <dbReference type="ARBA" id="ARBA00023016"/>
    </source>
</evidence>
<evidence type="ECO:0000256" key="4">
    <source>
        <dbReference type="ARBA" id="ARBA00022840"/>
    </source>
</evidence>
<comment type="subcellular location">
    <subcellularLocation>
        <location evidence="7">Cytoplasm</location>
    </subcellularLocation>
</comment>
<dbReference type="InterPro" id="IPR020575">
    <property type="entry name" value="Hsp90_N"/>
</dbReference>
<dbReference type="GO" id="GO:0140662">
    <property type="term" value="F:ATP-dependent protein folding chaperone"/>
    <property type="evidence" value="ECO:0007669"/>
    <property type="project" value="InterPro"/>
</dbReference>
<feature type="binding site" evidence="8">
    <location>
        <position position="39"/>
    </location>
    <ligand>
        <name>ATP</name>
        <dbReference type="ChEBI" id="CHEBI:30616"/>
    </ligand>
</feature>
<evidence type="ECO:0000313" key="10">
    <source>
        <dbReference type="EMBL" id="RCL74647.1"/>
    </source>
</evidence>
<dbReference type="EMBL" id="QOQD01000001">
    <property type="protein sequence ID" value="RCL74647.1"/>
    <property type="molecule type" value="Genomic_DNA"/>
</dbReference>
<dbReference type="SUPFAM" id="SSF110942">
    <property type="entry name" value="HSP90 C-terminal domain"/>
    <property type="match status" value="1"/>
</dbReference>
<dbReference type="FunFam" id="3.30.565.10:FF:000357">
    <property type="entry name" value="Heat shock protein HSP 90-beta"/>
    <property type="match status" value="1"/>
</dbReference>
<feature type="region of interest" description="A; substrate-binding" evidence="7">
    <location>
        <begin position="1"/>
        <end position="326"/>
    </location>
</feature>
<evidence type="ECO:0000313" key="11">
    <source>
        <dbReference type="Proteomes" id="UP000253570"/>
    </source>
</evidence>
<dbReference type="GO" id="GO:0005737">
    <property type="term" value="C:cytoplasm"/>
    <property type="evidence" value="ECO:0007669"/>
    <property type="project" value="UniProtKB-SubCell"/>
</dbReference>
<dbReference type="Gene3D" id="3.40.50.11260">
    <property type="match status" value="1"/>
</dbReference>
<dbReference type="NCBIfam" id="NF003555">
    <property type="entry name" value="PRK05218.1"/>
    <property type="match status" value="1"/>
</dbReference>
<proteinExistence type="inferred from homology"/>
<dbReference type="PROSITE" id="PS00298">
    <property type="entry name" value="HSP90"/>
    <property type="match status" value="1"/>
</dbReference>
<dbReference type="Proteomes" id="UP000253570">
    <property type="component" value="Unassembled WGS sequence"/>
</dbReference>
<dbReference type="GO" id="GO:0016887">
    <property type="term" value="F:ATP hydrolysis activity"/>
    <property type="evidence" value="ECO:0007669"/>
    <property type="project" value="InterPro"/>
</dbReference>
<name>A0A368DS46_9PROT</name>
<evidence type="ECO:0000259" key="9">
    <source>
        <dbReference type="SMART" id="SM00387"/>
    </source>
</evidence>
<dbReference type="PIRSF" id="PIRSF002583">
    <property type="entry name" value="Hsp90"/>
    <property type="match status" value="1"/>
</dbReference>
<sequence length="621" mass="71155">MAIKQEKKEFTAEVSRLLQMLTHSIYSNREIFLRELISNASDACDKLRYISSTRSDVKINDLRIDVVLDSKKKSLTIHDNGIGMSRDEMIENLGTIAKSGTKAFIENAEESKDLGTQIGQFGIGFYSAFIVSKNVQVISTKYDSEETYSWESDGLGSYNISKLDKSEKKGTSIIIMLDKDSKEFIEKNKIQQIVSKYSDNINFPIYLKDITTDEEEQINTSNAIWTKQKKDISAEQYQEHYQLVSGNFDGPISTIHYKAEGRYEYDVLLYIPTSRPFDLFDQQRKAKLKLYVKRVLISDDSNIIPSYFRFISGVIDCADIPLTVSREILQENQVVIAIKKAIKNRIINTLKKMSEKEDEQYKGIWQTFGTVIKEGLYEDFEKRDELLKLLRFTSTINKDGTRTLDEYIKDIKDQQKSIYYITADDYDSALANPILEGFKAREIEVMILTDPVDSFWTASNINYEKYDLKQVSHAKDELTEVEVKNKGKEKKSKSKVEESSISELINRVSKILNGQVSDVKVNPGLIESPVCLSLGESGYDKTIQRILQEKQGVELSKPVLEINPEHNLIKILSSKIKDKKIKDVNTLTNLLYDYARIMDGEKPNDISNFSKNMQEVLSKIK</sequence>
<evidence type="ECO:0000256" key="3">
    <source>
        <dbReference type="ARBA" id="ARBA00022741"/>
    </source>
</evidence>
<dbReference type="SMART" id="SM00387">
    <property type="entry name" value="HATPase_c"/>
    <property type="match status" value="1"/>
</dbReference>
<dbReference type="PRINTS" id="PR00775">
    <property type="entry name" value="HEATSHOCK90"/>
</dbReference>
<keyword evidence="3 7" id="KW-0547">Nucleotide-binding</keyword>
<dbReference type="Gene3D" id="3.30.565.10">
    <property type="entry name" value="Histidine kinase-like ATPase, C-terminal domain"/>
    <property type="match status" value="1"/>
</dbReference>
<dbReference type="PANTHER" id="PTHR11528">
    <property type="entry name" value="HEAT SHOCK PROTEIN 90 FAMILY MEMBER"/>
    <property type="match status" value="1"/>
</dbReference>
<evidence type="ECO:0000256" key="1">
    <source>
        <dbReference type="ARBA" id="ARBA00008239"/>
    </source>
</evidence>
<feature type="binding site" evidence="8">
    <location>
        <position position="171"/>
    </location>
    <ligand>
        <name>ATP</name>
        <dbReference type="ChEBI" id="CHEBI:30616"/>
    </ligand>
</feature>
<evidence type="ECO:0000256" key="2">
    <source>
        <dbReference type="ARBA" id="ARBA00022490"/>
    </source>
</evidence>
<dbReference type="InterPro" id="IPR020568">
    <property type="entry name" value="Ribosomal_Su5_D2-typ_SF"/>
</dbReference>
<reference evidence="10 11" key="1">
    <citation type="journal article" date="2018" name="Microbiome">
        <title>Fine metagenomic profile of the Mediterranean stratified and mixed water columns revealed by assembly and recruitment.</title>
        <authorList>
            <person name="Haro-Moreno J.M."/>
            <person name="Lopez-Perez M."/>
            <person name="De La Torre J.R."/>
            <person name="Picazo A."/>
            <person name="Camacho A."/>
            <person name="Rodriguez-Valera F."/>
        </authorList>
    </citation>
    <scope>NUCLEOTIDE SEQUENCE [LARGE SCALE GENOMIC DNA]</scope>
    <source>
        <strain evidence="10">MED-G57</strain>
    </source>
</reference>
<feature type="binding site" evidence="8">
    <location>
        <position position="79"/>
    </location>
    <ligand>
        <name>ATP</name>
        <dbReference type="ChEBI" id="CHEBI:30616"/>
    </ligand>
</feature>
<feature type="binding site" evidence="8">
    <location>
        <begin position="99"/>
        <end position="100"/>
    </location>
    <ligand>
        <name>ATP</name>
        <dbReference type="ChEBI" id="CHEBI:30616"/>
    </ligand>
</feature>
<dbReference type="InterPro" id="IPR036890">
    <property type="entry name" value="HATPase_C_sf"/>
</dbReference>
<dbReference type="SUPFAM" id="SSF55874">
    <property type="entry name" value="ATPase domain of HSP90 chaperone/DNA topoisomerase II/histidine kinase"/>
    <property type="match status" value="1"/>
</dbReference>
<dbReference type="InterPro" id="IPR001404">
    <property type="entry name" value="Hsp90_fam"/>
</dbReference>
<feature type="binding site" evidence="8">
    <location>
        <position position="326"/>
    </location>
    <ligand>
        <name>ATP</name>
        <dbReference type="ChEBI" id="CHEBI:30616"/>
    </ligand>
</feature>
<feature type="binding site" evidence="8">
    <location>
        <begin position="120"/>
        <end position="125"/>
    </location>
    <ligand>
        <name>ATP</name>
        <dbReference type="ChEBI" id="CHEBI:30616"/>
    </ligand>
</feature>
<dbReference type="Pfam" id="PF00183">
    <property type="entry name" value="HSP90"/>
    <property type="match status" value="1"/>
</dbReference>
<dbReference type="Gene3D" id="1.20.120.790">
    <property type="entry name" value="Heat shock protein 90, C-terminal domain"/>
    <property type="match status" value="1"/>
</dbReference>
<comment type="similarity">
    <text evidence="1 7">Belongs to the heat shock protein 90 family.</text>
</comment>
<gene>
    <name evidence="7" type="primary">htpG</name>
    <name evidence="10" type="ORF">DBW71_00440</name>
</gene>
<comment type="caution">
    <text evidence="10">The sequence shown here is derived from an EMBL/GenBank/DDBJ whole genome shotgun (WGS) entry which is preliminary data.</text>
</comment>
<keyword evidence="6 7" id="KW-0143">Chaperone</keyword>
<comment type="caution">
    <text evidence="7">Lacks conserved residue(s) required for the propagation of feature annotation.</text>
</comment>
<dbReference type="GO" id="GO:0005524">
    <property type="term" value="F:ATP binding"/>
    <property type="evidence" value="ECO:0007669"/>
    <property type="project" value="UniProtKB-UniRule"/>
</dbReference>